<sequence>MSSSSRVEILEDSDPEVIVIHEDDSEDDECFDMSNPMAHVKKDPSPPQAATKSAGAQGKVVQQTRKQAKAIKSKTDNTSPSQPTEDPLTKAKPSVATGNASAKLSPSHSAKKPGNTNNGGPALRSPLSESDLDESFVSVQKVIASTSSTESSDVDETLPVNRTSITLSKWASRFLAPRAPAALVEDVDLQPMQDFILDDFGTRFRGDTTTSDHEHDEHAEASDGDESSRTLAVGAPIECYGGGRGHRGRSSYEDRSARPRYNEDNGRRRDNLPALSNKTCYNCNNTGHIASNCPTSKPRGVKHQRYKMMYPAIERAREQFLQRGCRGQVSTGRESGNPPTAPPLMLSSSSRTTSTPFMYGEQSLTTLGECLERDLQGLHAATTTSLCEVEAMFGELVSMMAQSPRTSIALHWPDGKANANQAPLPTDDSTTVAVDDKATCTSSNQLETKATQTSQVACVSTVDLTPINVQRSLEQCLSRQLRRNKLSALGERMKLRRVVLTWRKVQLRNDNTASEASAANAADEAPKIGKTQLRRLKREQIWTAVKEKKRLKKEEKKALRPAVQQPVLDMSDAAVLVRKERSILKRESFLMRANEGPTIVIDCGFEEDMTSREKKSLSQQIMFSYGVNKRSDTPATMFLTSLTGETEANLVKIGGFGTWLGVRSFFRSILHKNVNRHALVPVVYIIGGIVDRNRLKGATLDKAVAQGIQTAKLPLDKLLDMGQATRILVDYSNVRDWTQATLSALPGRKRATPKA</sequence>
<reference evidence="10 11" key="1">
    <citation type="submission" date="2018-08" db="EMBL/GenBank/DDBJ databases">
        <title>Aphanomyces genome sequencing and annotation.</title>
        <authorList>
            <person name="Minardi D."/>
            <person name="Oidtmann B."/>
            <person name="Van Der Giezen M."/>
            <person name="Studholme D.J."/>
        </authorList>
    </citation>
    <scope>NUCLEOTIDE SEQUENCE [LARGE SCALE GENOMIC DNA]</scope>
    <source>
        <strain evidence="10 11">SA</strain>
    </source>
</reference>
<name>A0A397CMW0_APHAT</name>
<keyword evidence="4" id="KW-0949">S-adenosyl-L-methionine</keyword>
<dbReference type="PROSITE" id="PS50158">
    <property type="entry name" value="ZF_CCHC"/>
    <property type="match status" value="1"/>
</dbReference>
<keyword evidence="3" id="KW-0808">Transferase</keyword>
<protein>
    <recommendedName>
        <fullName evidence="1">tRNA (guanine(9)-N(1))-methyltransferase</fullName>
        <ecNumber evidence="1">2.1.1.221</ecNumber>
    </recommendedName>
</protein>
<dbReference type="SMART" id="SM00343">
    <property type="entry name" value="ZnF_C2HC"/>
    <property type="match status" value="1"/>
</dbReference>
<comment type="caution">
    <text evidence="10">The sequence shown here is derived from an EMBL/GenBank/DDBJ whole genome shotgun (WGS) entry which is preliminary data.</text>
</comment>
<dbReference type="PANTHER" id="PTHR13563:SF13">
    <property type="entry name" value="TRNA METHYLTRANSFERASE 10 HOMOLOG A"/>
    <property type="match status" value="1"/>
</dbReference>
<evidence type="ECO:0000259" key="9">
    <source>
        <dbReference type="PROSITE" id="PS51675"/>
    </source>
</evidence>
<evidence type="ECO:0000256" key="1">
    <source>
        <dbReference type="ARBA" id="ARBA00012797"/>
    </source>
</evidence>
<evidence type="ECO:0000256" key="7">
    <source>
        <dbReference type="SAM" id="MobiDB-lite"/>
    </source>
</evidence>
<dbReference type="VEuPathDB" id="FungiDB:H257_13631"/>
<dbReference type="EC" id="2.1.1.221" evidence="1"/>
<keyword evidence="6" id="KW-0479">Metal-binding</keyword>
<feature type="domain" description="CCHC-type" evidence="8">
    <location>
        <begin position="280"/>
        <end position="294"/>
    </location>
</feature>
<dbReference type="CDD" id="cd18089">
    <property type="entry name" value="SPOUT_Trm10-like"/>
    <property type="match status" value="1"/>
</dbReference>
<proteinExistence type="predicted"/>
<comment type="catalytic activity">
    <reaction evidence="5">
        <text>guanosine(9) in tRNA + S-adenosyl-L-methionine = N(1)-methylguanosine(9) in tRNA + S-adenosyl-L-homocysteine + H(+)</text>
        <dbReference type="Rhea" id="RHEA:43156"/>
        <dbReference type="Rhea" id="RHEA-COMP:10367"/>
        <dbReference type="Rhea" id="RHEA-COMP:10368"/>
        <dbReference type="ChEBI" id="CHEBI:15378"/>
        <dbReference type="ChEBI" id="CHEBI:57856"/>
        <dbReference type="ChEBI" id="CHEBI:59789"/>
        <dbReference type="ChEBI" id="CHEBI:73542"/>
        <dbReference type="ChEBI" id="CHEBI:74269"/>
        <dbReference type="EC" id="2.1.1.221"/>
    </reaction>
</comment>
<keyword evidence="2" id="KW-0489">Methyltransferase</keyword>
<feature type="region of interest" description="Disordered" evidence="7">
    <location>
        <begin position="1"/>
        <end position="131"/>
    </location>
</feature>
<feature type="compositionally biased region" description="Polar residues" evidence="7">
    <location>
        <begin position="96"/>
        <end position="119"/>
    </location>
</feature>
<dbReference type="GO" id="GO:0005634">
    <property type="term" value="C:nucleus"/>
    <property type="evidence" value="ECO:0007669"/>
    <property type="project" value="TreeGrafter"/>
</dbReference>
<evidence type="ECO:0000256" key="5">
    <source>
        <dbReference type="ARBA" id="ARBA00048434"/>
    </source>
</evidence>
<feature type="compositionally biased region" description="Polar residues" evidence="7">
    <location>
        <begin position="328"/>
        <end position="338"/>
    </location>
</feature>
<evidence type="ECO:0000256" key="4">
    <source>
        <dbReference type="ARBA" id="ARBA00022691"/>
    </source>
</evidence>
<feature type="domain" description="SAM-dependent MTase TRM10-type" evidence="9">
    <location>
        <begin position="585"/>
        <end position="752"/>
    </location>
</feature>
<evidence type="ECO:0000256" key="6">
    <source>
        <dbReference type="PROSITE-ProRule" id="PRU00047"/>
    </source>
</evidence>
<dbReference type="GO" id="GO:0002939">
    <property type="term" value="P:tRNA N1-guanine methylation"/>
    <property type="evidence" value="ECO:0007669"/>
    <property type="project" value="TreeGrafter"/>
</dbReference>
<dbReference type="InterPro" id="IPR036875">
    <property type="entry name" value="Znf_CCHC_sf"/>
</dbReference>
<feature type="compositionally biased region" description="Basic and acidic residues" evidence="7">
    <location>
        <begin position="207"/>
        <end position="221"/>
    </location>
</feature>
<feature type="region of interest" description="Disordered" evidence="7">
    <location>
        <begin position="207"/>
        <end position="276"/>
    </location>
</feature>
<evidence type="ECO:0000313" key="10">
    <source>
        <dbReference type="EMBL" id="RHY49575.1"/>
    </source>
</evidence>
<evidence type="ECO:0000313" key="11">
    <source>
        <dbReference type="Proteomes" id="UP000265716"/>
    </source>
</evidence>
<dbReference type="Pfam" id="PF00098">
    <property type="entry name" value="zf-CCHC"/>
    <property type="match status" value="1"/>
</dbReference>
<dbReference type="AlphaFoldDB" id="A0A397CMW0"/>
<dbReference type="SUPFAM" id="SSF57756">
    <property type="entry name" value="Retrovirus zinc finger-like domains"/>
    <property type="match status" value="1"/>
</dbReference>
<dbReference type="PANTHER" id="PTHR13563">
    <property type="entry name" value="TRNA (GUANINE-9-) METHYLTRANSFERASE"/>
    <property type="match status" value="1"/>
</dbReference>
<dbReference type="VEuPathDB" id="FungiDB:H257_13629"/>
<dbReference type="PROSITE" id="PS51675">
    <property type="entry name" value="SAM_MT_TRM10"/>
    <property type="match status" value="1"/>
</dbReference>
<keyword evidence="6" id="KW-0863">Zinc-finger</keyword>
<dbReference type="EMBL" id="QUTC01006964">
    <property type="protein sequence ID" value="RHY49575.1"/>
    <property type="molecule type" value="Genomic_DNA"/>
</dbReference>
<accession>A0A397CMW0</accession>
<gene>
    <name evidence="10" type="ORF">DYB38_001457</name>
</gene>
<feature type="region of interest" description="Disordered" evidence="7">
    <location>
        <begin position="328"/>
        <end position="352"/>
    </location>
</feature>
<feature type="compositionally biased region" description="Basic and acidic residues" evidence="7">
    <location>
        <begin position="250"/>
        <end position="271"/>
    </location>
</feature>
<dbReference type="Gene3D" id="4.10.60.10">
    <property type="entry name" value="Zinc finger, CCHC-type"/>
    <property type="match status" value="1"/>
</dbReference>
<organism evidence="10 11">
    <name type="scientific">Aphanomyces astaci</name>
    <name type="common">Crayfish plague agent</name>
    <dbReference type="NCBI Taxonomy" id="112090"/>
    <lineage>
        <taxon>Eukaryota</taxon>
        <taxon>Sar</taxon>
        <taxon>Stramenopiles</taxon>
        <taxon>Oomycota</taxon>
        <taxon>Saprolegniomycetes</taxon>
        <taxon>Saprolegniales</taxon>
        <taxon>Verrucalvaceae</taxon>
        <taxon>Aphanomyces</taxon>
    </lineage>
</organism>
<evidence type="ECO:0000259" key="8">
    <source>
        <dbReference type="PROSITE" id="PS50158"/>
    </source>
</evidence>
<dbReference type="InterPro" id="IPR001878">
    <property type="entry name" value="Znf_CCHC"/>
</dbReference>
<dbReference type="GO" id="GO:0000049">
    <property type="term" value="F:tRNA binding"/>
    <property type="evidence" value="ECO:0007669"/>
    <property type="project" value="TreeGrafter"/>
</dbReference>
<keyword evidence="6" id="KW-0862">Zinc</keyword>
<dbReference type="Proteomes" id="UP000265716">
    <property type="component" value="Unassembled WGS sequence"/>
</dbReference>
<dbReference type="GO" id="GO:0008168">
    <property type="term" value="F:methyltransferase activity"/>
    <property type="evidence" value="ECO:0007669"/>
    <property type="project" value="UniProtKB-KW"/>
</dbReference>
<dbReference type="Gene3D" id="3.40.1280.30">
    <property type="match status" value="2"/>
</dbReference>
<dbReference type="InterPro" id="IPR038459">
    <property type="entry name" value="MT_TRM10-typ_sf"/>
</dbReference>
<dbReference type="InterPro" id="IPR007356">
    <property type="entry name" value="tRNA_m1G_MeTrfase_euk"/>
</dbReference>
<evidence type="ECO:0000256" key="3">
    <source>
        <dbReference type="ARBA" id="ARBA00022679"/>
    </source>
</evidence>
<dbReference type="GO" id="GO:0008270">
    <property type="term" value="F:zinc ion binding"/>
    <property type="evidence" value="ECO:0007669"/>
    <property type="project" value="UniProtKB-KW"/>
</dbReference>
<dbReference type="InterPro" id="IPR028564">
    <property type="entry name" value="MT_TRM10-typ"/>
</dbReference>
<evidence type="ECO:0000256" key="2">
    <source>
        <dbReference type="ARBA" id="ARBA00022603"/>
    </source>
</evidence>